<dbReference type="Gene3D" id="3.40.50.450">
    <property type="match status" value="1"/>
</dbReference>
<proteinExistence type="predicted"/>
<feature type="compositionally biased region" description="Low complexity" evidence="1">
    <location>
        <begin position="49"/>
        <end position="61"/>
    </location>
</feature>
<dbReference type="EMBL" id="AP022871">
    <property type="protein sequence ID" value="BCB86996.1"/>
    <property type="molecule type" value="Genomic_DNA"/>
</dbReference>
<feature type="region of interest" description="Disordered" evidence="1">
    <location>
        <begin position="1"/>
        <end position="80"/>
    </location>
</feature>
<dbReference type="RefSeq" id="WP_180214572.1">
    <property type="nucleotide sequence ID" value="NZ_AP022871.1"/>
</dbReference>
<feature type="compositionally biased region" description="Basic and acidic residues" evidence="1">
    <location>
        <begin position="1"/>
        <end position="38"/>
    </location>
</feature>
<reference evidence="2 3" key="2">
    <citation type="submission" date="2020-03" db="EMBL/GenBank/DDBJ databases">
        <authorList>
            <person name="Ichikawa N."/>
            <person name="Kimura A."/>
            <person name="Kitahashi Y."/>
            <person name="Uohara A."/>
        </authorList>
    </citation>
    <scope>NUCLEOTIDE SEQUENCE [LARGE SCALE GENOMIC DNA]</scope>
    <source>
        <strain evidence="2 3">NBRC 105367</strain>
    </source>
</reference>
<reference evidence="2 3" key="1">
    <citation type="submission" date="2020-03" db="EMBL/GenBank/DDBJ databases">
        <title>Whole genome shotgun sequence of Phytohabitans suffuscus NBRC 105367.</title>
        <authorList>
            <person name="Komaki H."/>
            <person name="Tamura T."/>
        </authorList>
    </citation>
    <scope>NUCLEOTIDE SEQUENCE [LARGE SCALE GENOMIC DNA]</scope>
    <source>
        <strain evidence="2 3">NBRC 105367</strain>
    </source>
</reference>
<evidence type="ECO:0000256" key="1">
    <source>
        <dbReference type="SAM" id="MobiDB-lite"/>
    </source>
</evidence>
<gene>
    <name evidence="2" type="ORF">Psuf_043090</name>
</gene>
<dbReference type="AlphaFoldDB" id="A0A6F8YLS1"/>
<dbReference type="Proteomes" id="UP000503011">
    <property type="component" value="Chromosome"/>
</dbReference>
<protein>
    <submittedName>
        <fullName evidence="2">Uncharacterized protein</fullName>
    </submittedName>
</protein>
<evidence type="ECO:0000313" key="3">
    <source>
        <dbReference type="Proteomes" id="UP000503011"/>
    </source>
</evidence>
<sequence length="441" mass="48957">MDGDLRIEADKPTPAEEARESAEAAEESAAKRTTESVKAKTSRRKPTPRSSAGRSKGAARATTVKKSVTPVHKSRQRSFPAASFEDACEIADTMQRLGAKRVRRLTLFEALGKSAESGPSRQMVTNSARYGITIGSYQADYIELTSDGDIASNPEADKRAQLEARFRLAIQAVKPFREIYEKFEGQKLPNHSVIRDFLQESAYAEDEISQCIDTFVVNAKYIGILKPYAGAERLLPINHVVEDLPGPQGTRLADPARLISAQGIVGGSDEPETEQDWSKVCFYVTPIGAVDSENRQHSDLFLQSIVEPALAEFGIRVVRADHIGNPGMITAQVIEHIVKSRIVVADLSFHNPNVFYELALRHACRKPVIQIIRKADRIPFDLDQVRTIVIDTSTIYTLVPQLETYRSEVAMQVRRAMDGVGDVENPLTVFYPDFWNNTVRG</sequence>
<keyword evidence="3" id="KW-1185">Reference proteome</keyword>
<organism evidence="2 3">
    <name type="scientific">Phytohabitans suffuscus</name>
    <dbReference type="NCBI Taxonomy" id="624315"/>
    <lineage>
        <taxon>Bacteria</taxon>
        <taxon>Bacillati</taxon>
        <taxon>Actinomycetota</taxon>
        <taxon>Actinomycetes</taxon>
        <taxon>Micromonosporales</taxon>
        <taxon>Micromonosporaceae</taxon>
    </lineage>
</organism>
<dbReference type="KEGG" id="psuu:Psuf_043090"/>
<accession>A0A6F8YLS1</accession>
<name>A0A6F8YLS1_9ACTN</name>
<evidence type="ECO:0000313" key="2">
    <source>
        <dbReference type="EMBL" id="BCB86996.1"/>
    </source>
</evidence>